<dbReference type="InterPro" id="IPR009781">
    <property type="entry name" value="DUF1345"/>
</dbReference>
<keyword evidence="1" id="KW-0812">Transmembrane</keyword>
<feature type="transmembrane region" description="Helical" evidence="1">
    <location>
        <begin position="167"/>
        <end position="190"/>
    </location>
</feature>
<dbReference type="Proteomes" id="UP001597145">
    <property type="component" value="Unassembled WGS sequence"/>
</dbReference>
<feature type="transmembrane region" description="Helical" evidence="1">
    <location>
        <begin position="88"/>
        <end position="116"/>
    </location>
</feature>
<protein>
    <submittedName>
        <fullName evidence="2">DUF1345 domain-containing protein</fullName>
    </submittedName>
</protein>
<reference evidence="3" key="1">
    <citation type="journal article" date="2019" name="Int. J. Syst. Evol. Microbiol.">
        <title>The Global Catalogue of Microorganisms (GCM) 10K type strain sequencing project: providing services to taxonomists for standard genome sequencing and annotation.</title>
        <authorList>
            <consortium name="The Broad Institute Genomics Platform"/>
            <consortium name="The Broad Institute Genome Sequencing Center for Infectious Disease"/>
            <person name="Wu L."/>
            <person name="Ma J."/>
        </authorList>
    </citation>
    <scope>NUCLEOTIDE SEQUENCE [LARGE SCALE GENOMIC DNA]</scope>
    <source>
        <strain evidence="3">JCM 12165</strain>
    </source>
</reference>
<dbReference type="Pfam" id="PF07077">
    <property type="entry name" value="DUF1345"/>
    <property type="match status" value="1"/>
</dbReference>
<gene>
    <name evidence="2" type="ORF">ACFSCY_29975</name>
</gene>
<feature type="transmembrane region" description="Helical" evidence="1">
    <location>
        <begin position="18"/>
        <end position="36"/>
    </location>
</feature>
<accession>A0ABW4FT35</accession>
<keyword evidence="1" id="KW-1133">Transmembrane helix</keyword>
<proteinExistence type="predicted"/>
<name>A0ABW4FT35_9PSEU</name>
<keyword evidence="1" id="KW-0472">Membrane</keyword>
<dbReference type="EMBL" id="JBHUCP010000026">
    <property type="protein sequence ID" value="MFD1533659.1"/>
    <property type="molecule type" value="Genomic_DNA"/>
</dbReference>
<evidence type="ECO:0000313" key="3">
    <source>
        <dbReference type="Proteomes" id="UP001597145"/>
    </source>
</evidence>
<dbReference type="RefSeq" id="WP_343979470.1">
    <property type="nucleotide sequence ID" value="NZ_BAAAJG010000011.1"/>
</dbReference>
<evidence type="ECO:0000256" key="1">
    <source>
        <dbReference type="SAM" id="Phobius"/>
    </source>
</evidence>
<feature type="transmembrane region" description="Helical" evidence="1">
    <location>
        <begin position="64"/>
        <end position="82"/>
    </location>
</feature>
<organism evidence="2 3">
    <name type="scientific">Pseudonocardia aurantiaca</name>
    <dbReference type="NCBI Taxonomy" id="75290"/>
    <lineage>
        <taxon>Bacteria</taxon>
        <taxon>Bacillati</taxon>
        <taxon>Actinomycetota</taxon>
        <taxon>Actinomycetes</taxon>
        <taxon>Pseudonocardiales</taxon>
        <taxon>Pseudonocardiaceae</taxon>
        <taxon>Pseudonocardia</taxon>
    </lineage>
</organism>
<keyword evidence="3" id="KW-1185">Reference proteome</keyword>
<comment type="caution">
    <text evidence="2">The sequence shown here is derived from an EMBL/GenBank/DDBJ whole genome shotgun (WGS) entry which is preliminary data.</text>
</comment>
<sequence>MVGLVIGGLVAVFEGPELFLLAAWAGAATVALIWVWRISWPQDHRGTELLAEEESRSRSTDGGVLLAAVASLGAVVFALVRTSDGRDAAAVAVTVLSVYTVLASWALVNTVFALKYARLYYVDEDGGINFRQDRPPAYSDFAYMAFTIGMSYAISECEPTTTTARKVALGHALLSYVFGTGVIAMAINLVSNLGQRS</sequence>
<evidence type="ECO:0000313" key="2">
    <source>
        <dbReference type="EMBL" id="MFD1533659.1"/>
    </source>
</evidence>